<evidence type="ECO:0000313" key="3">
    <source>
        <dbReference type="EMBL" id="GAA95810.1"/>
    </source>
</evidence>
<keyword evidence="2" id="KW-0812">Transmembrane</keyword>
<proteinExistence type="predicted"/>
<dbReference type="GO" id="GO:0000329">
    <property type="term" value="C:fungal-type vacuole membrane"/>
    <property type="evidence" value="ECO:0007669"/>
    <property type="project" value="InterPro"/>
</dbReference>
<comment type="caution">
    <text evidence="3">The sequence shown here is derived from an EMBL/GenBank/DDBJ whole genome shotgun (WGS) entry which is preliminary data.</text>
</comment>
<evidence type="ECO:0000313" key="4">
    <source>
        <dbReference type="Proteomes" id="UP000009131"/>
    </source>
</evidence>
<dbReference type="HOGENOM" id="CLU_000322_0_0_1"/>
<dbReference type="eggNOG" id="ENOG502RP6J">
    <property type="taxonomic scope" value="Eukaryota"/>
</dbReference>
<gene>
    <name evidence="3" type="primary">Mo02467</name>
    <name evidence="3" type="ORF">E5Q_02467</name>
</gene>
<dbReference type="Pfam" id="PF12505">
    <property type="entry name" value="DUF3712"/>
    <property type="match status" value="6"/>
</dbReference>
<dbReference type="Proteomes" id="UP000009131">
    <property type="component" value="Unassembled WGS sequence"/>
</dbReference>
<reference evidence="3 4" key="2">
    <citation type="journal article" date="2012" name="Open Biol.">
        <title>Characteristics of nucleosomes and linker DNA regions on the genome of the basidiomycete Mixia osmundae revealed by mono- and dinucleosome mapping.</title>
        <authorList>
            <person name="Nishida H."/>
            <person name="Kondo S."/>
            <person name="Matsumoto T."/>
            <person name="Suzuki Y."/>
            <person name="Yoshikawa H."/>
            <person name="Taylor T.D."/>
            <person name="Sugiyama J."/>
        </authorList>
    </citation>
    <scope>NUCLEOTIDE SEQUENCE [LARGE SCALE GENOMIC DNA]</scope>
    <source>
        <strain evidence="4">CBS 9802 / IAM 14324 / JCM 22182 / KY 12970</strain>
    </source>
</reference>
<feature type="region of interest" description="Disordered" evidence="1">
    <location>
        <begin position="1"/>
        <end position="101"/>
    </location>
</feature>
<keyword evidence="4" id="KW-1185">Reference proteome</keyword>
<evidence type="ECO:0000256" key="1">
    <source>
        <dbReference type="SAM" id="MobiDB-lite"/>
    </source>
</evidence>
<feature type="region of interest" description="Disordered" evidence="1">
    <location>
        <begin position="3255"/>
        <end position="3277"/>
    </location>
</feature>
<protein>
    <submittedName>
        <fullName evidence="3">Uncharacterized protein</fullName>
    </submittedName>
</protein>
<feature type="compositionally biased region" description="Low complexity" evidence="1">
    <location>
        <begin position="3262"/>
        <end position="3271"/>
    </location>
</feature>
<sequence>MATTVGDDGYIHYGAASSRAGNVPASTGSPEASGSGSGTLKGSSDFRTPTHSRNGSTASGSTAPLTASARRKNGTTGKYISPTHSRGDSLSSMPESGYSNRSGDLDKAYRAGMPIGLLAAMGTPYAKKPLYRSTKCKVLCLAVLPIIVIVVVLITVFPVLQAIAKHALHTSVLHIYTSNLTFLANDSFALTLDGEATKTGIFPAHIFFHRPVEVYWINPDNMGELMLGTFPLEYLGAAAGHGRIHQETFFTITDAAGFGRFAEYLITQEAFTWRLRSGSVQAKAFSFLGTRDLEFVKDLTLPGMANFTNVAIADFQLPGDDPAGGITLDVVTTLTNPSAFGVEVGTLMVDLFYQDLYLGPAQTSQFVNLTSGFNSFPLTGRLLSYAGNQTALAQLGVLFTNYVNGDSTLVTAVGRSVTLPNGDSIAWLNQGIRALQLIVPLKSPTGPLNPIKDIQIQTFSLTFPGAPTSYQPTAASNNLMAGIGLPFGFSLNISAVAAQITIVQNYTNIAQVQGVTGAATTILNSVNAGFTTGTLALILPPSPLVVPDTYEGHLIYSQFQKDFTATNGSSFFLNGTTTATTSTPIGEIILNPVNFYVPAGLIGLQLLQTAPTLILSVDVTGGTPEFIELNILVGLTNPSNLLLDVGDVTFQLFRNGDFLGRTILPSLSLSIGYQTHTSIGQFEANNNPTALDTLNRFTQGLDSQLSIGGYNGSSPYDSLQQAFMALQLNATLGGLQTQLLNYAALTVLPTTNFADNIADATVSLQNPFTSVLDITNIQSNITSRGLYLGSIVTDTNFIAGGKTATISPALPFGLNLYPPDIFSLLRELAVEAGLDPAYIDGIVQLGGYEYVPTSGPGTRKVKRAMPQEDEDDATLWADFGASSLNELLVAPGKVSGSMTGRHASYLTDPHRPERAQHRLHKRNLYTGFDLPTYVDTAFKQLTVNVALVSVVSIGQFTTDLTYSQACSADLSRKRADCSLQADVPVVTDQTLNLLLPVLALPIVQKIVDGAVLAVDTVTITNPMLNSFGTGLTGSITQSGPFDAVISFPQGLTVAWNGAPLGQIAMPDVSLVGDVGATLNLQAAFSVADVGHLTDFTSYLLTEKSFTWEIFGQNLDITALGISVPGVSISKTVVLAGMDSFIGDVLINSFDLPANDPAGGITLTLQTTLTNPASVGVQLSTIAFENTFGATDIGPAASTAAFVLPPKGTLQLPLAGRLIPQTTQQGLDDVSTIFNGFVHGVPAQLLVHGVTAGPDGVTWLNDGIKALAIPVTLPAAASLQIINSITLNQLTLLFTTATSWSPSFSTSNTVAAFQLPFAFPLDITAASTNIVSQDAGTDFALITVPQIPTTTDVTARLLTLAFQNVPFAVDPTYSNQHATFSQFLTDTTDGVNKSFVLHGTASTVAQTAVGALNINEIPFQVTTEIAGLQGLNAQPATVSNLDVFHGYPDYLQINVNAHIFNPSEITIGTGDVSFGLTFMNTAIGTADITNLVLVPDQNTVPTAVHYSPQGDAAVAVGQMLLENFVQGIPSSTVIIGSADTTPIDSLKQALSTIKLGTVIPPLMQNLITQANLVFPLDIVQTGIAQATFNLDNPFTAAINLNAVDAFAMYPLTTPPLQLGNITQPNLDPVITAAGHTQITSRQLPFNFNLDPKTIIQLLVAQAAKNNVDLGPLVDQFNYVLGLESTATSISTAVDTAAPTCVSGTQFDVFGAILNSLKNLDVSLSIQSQVHLDDYGTALDFNQFNIPTITDSTALYLIGAVGPTIVQRLVDQAVLQAFSATINMFTDTSFLAGIVGTLRDTGPFDAAIAFPDQVIIDWNGATIATIALPNLCAFAVTSIPSLITSGTVTITDEAAFDRFATFLLHNPSFDWFLHTPALQVTALGTFFNNVNFGKTITLAAFNDFSDVAVSNLDVFHGFPSYLQINLDATLNNPSNLTIDTQQVVFNLVFENQVLGTAIIPDLALVPGSNTLPSMVHFMPSGDGAVAAGNTLLENFIQAVPTTAQIQGTTDSTPYVPLKVALSTLTLNTVIPPLMQNLITQAQLTFPLDIVQTGIAQATFNLDNPFTAAINLQSVVAMAIYPLTNPTLNLGNISQANLNPEITAPGHTQITSRTLPFNFNLDPKTIIRLLVAQAAKNNVDLGPLVDQFNYVLGLASTATTITTAVDTGAAPCVSGQQFDVFGAILNSLKNLDVNLQIQSGLSLDDYSLNLAFNQFDIPTITDSTALYLIGAVGPTIVQRLVDQATLTVAYADVFDVTDNGFTTTLHGILANTGPFDAYIGFPQGLLIDWMGMTIANIALPDLCAAATTSIPNLVTNGVLTITDQSAFVQFATYILHNPSFDWFLHTADLQVTALGTIFSNVNFGKTITLAAFNGLPGVTIMNFDLPGDAPNNAGINILTGSMIPSPAQLGIDLGTANFVAKYSTATVGPIHNTGDLFLAHQATTTAQLAGIIQKQPDASLPVIGQLFSQFLRGLDSTLAVTGDSVVSTAQPNSPVMWLTTAFKTLTLQVILPGTVYTIIDSILLRDLEVTIINADQAYAVPSSNKETDATYTNPFTFSLRALSTAVHINVAYAGVPTATLDLPSAPVQAGVTTGQPAPLVLGFTDVPLVSVNDDQFNAFFAEVTDTQRADFSLQGTADVVAQTASGDFPISGIPFGASSEFPTVAAINTYLDGINSFGGTATIPNTPITIGSGGSPFGAPGTFGTNAGNDFIRITINPVQLTNPSTVSVTTNDISLAVTYIPLAEDGGSTAPVGLATIAMLDLVPMANSVISEFHFTGTDAASLQLVTKYLTNVPAPYGHPIDIRIDGTQASSDYGSLKDALDGVSLTSSFPGIGARLVDRITIYVNLAMVVCQMEATFTFTVKNPLEAAVLITQVRGTAYQPSASLGEVPYATFDQAISFRAEPTATSGQSPIVTASLPQPLTQNLVLVANADNFHGSTVGLDVDLDIDTTVQSPNQETGGFPLIHLSYAEVIIPYDVVFVPDNGAAESGSTLPISVPDLSSLGPALLSGVIQCFTSGVGMSSFFLPVIGSTIATVEGVVTSIGGRIGGISLVGDLTDAAFGGVTGVLAALGISTDLDGLIDTMIGGIMGTSVAANELVVQTTSYTTPSIIRSLYTQCASFSSPCQASLRGGNTARAAAITPLARIVATPSSPVTTTLSLPVTLPNGTVVTDIVQSIVGLGSSGASLITQITSQLGVPGVGIPIAPTPNVIPVPDVTVADVPVATSIAGVSTVSTTDSTGTPNLTDLTSNLIQRRSMGTPADQPTPTTALLPRPTKPPAQKLRFADRQLITGNDGRRGYVLTLEEALTLARNMAEDAK</sequence>
<dbReference type="EMBL" id="BABT02000067">
    <property type="protein sequence ID" value="GAA95810.1"/>
    <property type="molecule type" value="Genomic_DNA"/>
</dbReference>
<keyword evidence="2" id="KW-0472">Membrane</keyword>
<dbReference type="PANTHER" id="PTHR35895:SF1">
    <property type="entry name" value="LIPID-BINDING SERUM GLYCOPROTEIN C-TERMINAL DOMAIN-CONTAINING PROTEIN"/>
    <property type="match status" value="1"/>
</dbReference>
<dbReference type="InParanoid" id="G7DZ00"/>
<dbReference type="InterPro" id="IPR046368">
    <property type="entry name" value="Tag1"/>
</dbReference>
<name>G7DZ00_MIXOS</name>
<dbReference type="InterPro" id="IPR022185">
    <property type="entry name" value="DUF3712"/>
</dbReference>
<accession>G7DZ00</accession>
<feature type="transmembrane region" description="Helical" evidence="2">
    <location>
        <begin position="138"/>
        <end position="160"/>
    </location>
</feature>
<evidence type="ECO:0000256" key="2">
    <source>
        <dbReference type="SAM" id="Phobius"/>
    </source>
</evidence>
<organism evidence="3 4">
    <name type="scientific">Mixia osmundae (strain CBS 9802 / IAM 14324 / JCM 22182 / KY 12970)</name>
    <dbReference type="NCBI Taxonomy" id="764103"/>
    <lineage>
        <taxon>Eukaryota</taxon>
        <taxon>Fungi</taxon>
        <taxon>Dikarya</taxon>
        <taxon>Basidiomycota</taxon>
        <taxon>Pucciniomycotina</taxon>
        <taxon>Mixiomycetes</taxon>
        <taxon>Mixiales</taxon>
        <taxon>Mixiaceae</taxon>
        <taxon>Mixia</taxon>
    </lineage>
</organism>
<feature type="compositionally biased region" description="Polar residues" evidence="1">
    <location>
        <begin position="74"/>
        <end position="101"/>
    </location>
</feature>
<dbReference type="OrthoDB" id="10039566at2759"/>
<dbReference type="STRING" id="764103.G7DZ00"/>
<feature type="compositionally biased region" description="Polar residues" evidence="1">
    <location>
        <begin position="45"/>
        <end position="65"/>
    </location>
</feature>
<dbReference type="PANTHER" id="PTHR35895">
    <property type="entry name" value="CHROMOSOME 16, WHOLE GENOME SHOTGUN SEQUENCE"/>
    <property type="match status" value="1"/>
</dbReference>
<keyword evidence="2" id="KW-1133">Transmembrane helix</keyword>
<reference evidence="3 4" key="1">
    <citation type="journal article" date="2011" name="J. Gen. Appl. Microbiol.">
        <title>Draft genome sequencing of the enigmatic basidiomycete Mixia osmundae.</title>
        <authorList>
            <person name="Nishida H."/>
            <person name="Nagatsuka Y."/>
            <person name="Sugiyama J."/>
        </authorList>
    </citation>
    <scope>NUCLEOTIDE SEQUENCE [LARGE SCALE GENOMIC DNA]</scope>
    <source>
        <strain evidence="4">CBS 9802 / IAM 14324 / JCM 22182 / KY 12970</strain>
    </source>
</reference>